<dbReference type="EMBL" id="BMFV01000029">
    <property type="protein sequence ID" value="GGH85880.1"/>
    <property type="molecule type" value="Genomic_DNA"/>
</dbReference>
<gene>
    <name evidence="3" type="ORF">GCM10007096_32290</name>
</gene>
<sequence>MKKSVIVLVCIAFISILLSGCSKGSSAGEDPSKGKPPEGFNKSGFPIVDKPVTMTMFADRSAANGPYKDMSMFQAYEKKTNIKVKFNDVPDVSFAEKKSLVFGSKNLPDIFFKANISPLETVKYGTNGVLIPLEGLIKKYAPNIEGLFEKYPETKKALTAPDGHIYTLSDIVTLLSARTNKIWLNQTMLKGVNMKEPKTTDELYTVLKAFKEKYPKNTPLSASSIGDLINGFGGAWGLTQQMGYNINVNNDKVHIWTADDEYKELLTYLHKLYQENLLDHEVPTHTYAQYVAKMQSGKVGLFFNQASDAFPQVADQYAGIAPLKGPEGEQKYTAGPITRSFGEFAITSTNKNPEAAIRWIDYFYGDEGSIFFRYGVEGKTFNYTKDGVPEYTDDVLKSSKGIGAMTPWPGGGSPELINEKNSTAINPPEVQKAADKIQPYISKQIYAAPLFDADTATKVNDLKNDIDTYVNEATAKFITGDRSLDTWDKYVSELKKMGLDKLEKYYQDAYDKQYK</sequence>
<feature type="chain" id="PRO_5035194295" evidence="2">
    <location>
        <begin position="28"/>
        <end position="515"/>
    </location>
</feature>
<dbReference type="PANTHER" id="PTHR43649">
    <property type="entry name" value="ARABINOSE-BINDING PROTEIN-RELATED"/>
    <property type="match status" value="1"/>
</dbReference>
<dbReference type="AlphaFoldDB" id="A0A8J3EMV0"/>
<protein>
    <submittedName>
        <fullName evidence="3">Sugar ABC transporter substrate-binding protein</fullName>
    </submittedName>
</protein>
<dbReference type="PROSITE" id="PS51257">
    <property type="entry name" value="PROKAR_LIPOPROTEIN"/>
    <property type="match status" value="1"/>
</dbReference>
<dbReference type="PANTHER" id="PTHR43649:SF12">
    <property type="entry name" value="DIACETYLCHITOBIOSE BINDING PROTEIN DASA"/>
    <property type="match status" value="1"/>
</dbReference>
<keyword evidence="2" id="KW-0732">Signal</keyword>
<keyword evidence="4" id="KW-1185">Reference proteome</keyword>
<dbReference type="Pfam" id="PF01547">
    <property type="entry name" value="SBP_bac_1"/>
    <property type="match status" value="1"/>
</dbReference>
<dbReference type="Proteomes" id="UP000656813">
    <property type="component" value="Unassembled WGS sequence"/>
</dbReference>
<feature type="region of interest" description="Disordered" evidence="1">
    <location>
        <begin position="27"/>
        <end position="46"/>
    </location>
</feature>
<dbReference type="SUPFAM" id="SSF53850">
    <property type="entry name" value="Periplasmic binding protein-like II"/>
    <property type="match status" value="1"/>
</dbReference>
<evidence type="ECO:0000313" key="3">
    <source>
        <dbReference type="EMBL" id="GGH85880.1"/>
    </source>
</evidence>
<organism evidence="3 4">
    <name type="scientific">Pullulanibacillus pueri</name>
    <dbReference type="NCBI Taxonomy" id="1437324"/>
    <lineage>
        <taxon>Bacteria</taxon>
        <taxon>Bacillati</taxon>
        <taxon>Bacillota</taxon>
        <taxon>Bacilli</taxon>
        <taxon>Bacillales</taxon>
        <taxon>Sporolactobacillaceae</taxon>
        <taxon>Pullulanibacillus</taxon>
    </lineage>
</organism>
<name>A0A8J3EMV0_9BACL</name>
<evidence type="ECO:0000256" key="2">
    <source>
        <dbReference type="SAM" id="SignalP"/>
    </source>
</evidence>
<dbReference type="InterPro" id="IPR050490">
    <property type="entry name" value="Bact_solute-bd_prot1"/>
</dbReference>
<evidence type="ECO:0000256" key="1">
    <source>
        <dbReference type="SAM" id="MobiDB-lite"/>
    </source>
</evidence>
<accession>A0A8J3EMV0</accession>
<proteinExistence type="predicted"/>
<dbReference type="InterPro" id="IPR006059">
    <property type="entry name" value="SBP"/>
</dbReference>
<evidence type="ECO:0000313" key="4">
    <source>
        <dbReference type="Proteomes" id="UP000656813"/>
    </source>
</evidence>
<dbReference type="Gene3D" id="3.40.190.10">
    <property type="entry name" value="Periplasmic binding protein-like II"/>
    <property type="match status" value="2"/>
</dbReference>
<feature type="signal peptide" evidence="2">
    <location>
        <begin position="1"/>
        <end position="27"/>
    </location>
</feature>
<comment type="caution">
    <text evidence="3">The sequence shown here is derived from an EMBL/GenBank/DDBJ whole genome shotgun (WGS) entry which is preliminary data.</text>
</comment>
<dbReference type="RefSeq" id="WP_188498420.1">
    <property type="nucleotide sequence ID" value="NZ_BMFV01000029.1"/>
</dbReference>
<reference evidence="3" key="2">
    <citation type="submission" date="2020-09" db="EMBL/GenBank/DDBJ databases">
        <authorList>
            <person name="Sun Q."/>
            <person name="Zhou Y."/>
        </authorList>
    </citation>
    <scope>NUCLEOTIDE SEQUENCE</scope>
    <source>
        <strain evidence="3">CGMCC 1.12777</strain>
    </source>
</reference>
<reference evidence="3" key="1">
    <citation type="journal article" date="2014" name="Int. J. Syst. Evol. Microbiol.">
        <title>Complete genome sequence of Corynebacterium casei LMG S-19264T (=DSM 44701T), isolated from a smear-ripened cheese.</title>
        <authorList>
            <consortium name="US DOE Joint Genome Institute (JGI-PGF)"/>
            <person name="Walter F."/>
            <person name="Albersmeier A."/>
            <person name="Kalinowski J."/>
            <person name="Ruckert C."/>
        </authorList>
    </citation>
    <scope>NUCLEOTIDE SEQUENCE</scope>
    <source>
        <strain evidence="3">CGMCC 1.12777</strain>
    </source>
</reference>